<evidence type="ECO:0000259" key="4">
    <source>
        <dbReference type="SMART" id="SM00418"/>
    </source>
</evidence>
<dbReference type="InterPro" id="IPR001845">
    <property type="entry name" value="HTH_ArsR_DNA-bd_dom"/>
</dbReference>
<dbReference type="Pfam" id="PF01022">
    <property type="entry name" value="HTH_5"/>
    <property type="match status" value="1"/>
</dbReference>
<keyword evidence="3" id="KW-0804">Transcription</keyword>
<name>A0A919NVI6_9ACTN</name>
<dbReference type="PANTHER" id="PTHR43132">
    <property type="entry name" value="ARSENICAL RESISTANCE OPERON REPRESSOR ARSR-RELATED"/>
    <property type="match status" value="1"/>
</dbReference>
<feature type="domain" description="HTH arsR-type" evidence="4">
    <location>
        <begin position="242"/>
        <end position="317"/>
    </location>
</feature>
<gene>
    <name evidence="5" type="ORF">Ate02nite_74760</name>
</gene>
<dbReference type="InterPro" id="IPR036390">
    <property type="entry name" value="WH_DNA-bd_sf"/>
</dbReference>
<evidence type="ECO:0000256" key="2">
    <source>
        <dbReference type="ARBA" id="ARBA00023125"/>
    </source>
</evidence>
<evidence type="ECO:0000256" key="1">
    <source>
        <dbReference type="ARBA" id="ARBA00023015"/>
    </source>
</evidence>
<dbReference type="EMBL" id="BOMY01000047">
    <property type="protein sequence ID" value="GIF24746.1"/>
    <property type="molecule type" value="Genomic_DNA"/>
</dbReference>
<evidence type="ECO:0000256" key="3">
    <source>
        <dbReference type="ARBA" id="ARBA00023163"/>
    </source>
</evidence>
<proteinExistence type="predicted"/>
<comment type="caution">
    <text evidence="5">The sequence shown here is derived from an EMBL/GenBank/DDBJ whole genome shotgun (WGS) entry which is preliminary data.</text>
</comment>
<dbReference type="PANTHER" id="PTHR43132:SF8">
    <property type="entry name" value="HTH-TYPE TRANSCRIPTIONAL REGULATOR KMTR"/>
    <property type="match status" value="1"/>
</dbReference>
<keyword evidence="1" id="KW-0805">Transcription regulation</keyword>
<sequence length="335" mass="35692">MATIGLSATSATRIRFAVSCLWEVLASVRILRDPGVPPIFRTWSRRARLSPETLLWHLVAPTGGYTPDFLTPPPTGLSADLRHELAGLRATPAGLVREHLDLLGAGLPEPLRELRAAPATGLARLAGEIESFWQTAIAPDWPRMRALLEAEVHRQARRVAEGGSTAVLDDLHPQVTWQGGRLTIDQPHCAAPDVPHGSGLVLIPSVFVWPSVLTVTAGEVPQLAYPAHGVATLWEQSSRSAEPLVALLGRGRAALLRELSTPRSTTELAGRTGMTAGGVSQHLTTLRAAGLVVTHRQGRSLLNTRTEVAEALLAASQSGRTTGVGVPPTQVTVVR</sequence>
<organism evidence="5 6">
    <name type="scientific">Paractinoplanes tereljensis</name>
    <dbReference type="NCBI Taxonomy" id="571912"/>
    <lineage>
        <taxon>Bacteria</taxon>
        <taxon>Bacillati</taxon>
        <taxon>Actinomycetota</taxon>
        <taxon>Actinomycetes</taxon>
        <taxon>Micromonosporales</taxon>
        <taxon>Micromonosporaceae</taxon>
        <taxon>Paractinoplanes</taxon>
    </lineage>
</organism>
<dbReference type="InterPro" id="IPR051011">
    <property type="entry name" value="Metal_resp_trans_reg"/>
</dbReference>
<keyword evidence="6" id="KW-1185">Reference proteome</keyword>
<dbReference type="Proteomes" id="UP000623608">
    <property type="component" value="Unassembled WGS sequence"/>
</dbReference>
<dbReference type="GO" id="GO:0003677">
    <property type="term" value="F:DNA binding"/>
    <property type="evidence" value="ECO:0007669"/>
    <property type="project" value="UniProtKB-KW"/>
</dbReference>
<dbReference type="Gene3D" id="1.10.10.10">
    <property type="entry name" value="Winged helix-like DNA-binding domain superfamily/Winged helix DNA-binding domain"/>
    <property type="match status" value="1"/>
</dbReference>
<dbReference type="AlphaFoldDB" id="A0A919NVI6"/>
<keyword evidence="2" id="KW-0238">DNA-binding</keyword>
<dbReference type="SMART" id="SM00418">
    <property type="entry name" value="HTH_ARSR"/>
    <property type="match status" value="1"/>
</dbReference>
<protein>
    <submittedName>
        <fullName evidence="5">Transcriptional regulator</fullName>
    </submittedName>
</protein>
<dbReference type="GO" id="GO:0003700">
    <property type="term" value="F:DNA-binding transcription factor activity"/>
    <property type="evidence" value="ECO:0007669"/>
    <property type="project" value="InterPro"/>
</dbReference>
<dbReference type="RefSeq" id="WP_203812596.1">
    <property type="nucleotide sequence ID" value="NZ_BOMY01000047.1"/>
</dbReference>
<evidence type="ECO:0000313" key="5">
    <source>
        <dbReference type="EMBL" id="GIF24746.1"/>
    </source>
</evidence>
<dbReference type="SUPFAM" id="SSF46785">
    <property type="entry name" value="Winged helix' DNA-binding domain"/>
    <property type="match status" value="1"/>
</dbReference>
<reference evidence="5" key="1">
    <citation type="submission" date="2021-01" db="EMBL/GenBank/DDBJ databases">
        <title>Whole genome shotgun sequence of Actinoplanes tereljensis NBRC 105297.</title>
        <authorList>
            <person name="Komaki H."/>
            <person name="Tamura T."/>
        </authorList>
    </citation>
    <scope>NUCLEOTIDE SEQUENCE</scope>
    <source>
        <strain evidence="5">NBRC 105297</strain>
    </source>
</reference>
<accession>A0A919NVI6</accession>
<dbReference type="InterPro" id="IPR011991">
    <property type="entry name" value="ArsR-like_HTH"/>
</dbReference>
<evidence type="ECO:0000313" key="6">
    <source>
        <dbReference type="Proteomes" id="UP000623608"/>
    </source>
</evidence>
<dbReference type="InterPro" id="IPR036388">
    <property type="entry name" value="WH-like_DNA-bd_sf"/>
</dbReference>
<dbReference type="CDD" id="cd00090">
    <property type="entry name" value="HTH_ARSR"/>
    <property type="match status" value="1"/>
</dbReference>